<accession>A0AAD9TL54</accession>
<organism evidence="3 4">
    <name type="scientific">Dipteronia dyeriana</name>
    <dbReference type="NCBI Taxonomy" id="168575"/>
    <lineage>
        <taxon>Eukaryota</taxon>
        <taxon>Viridiplantae</taxon>
        <taxon>Streptophyta</taxon>
        <taxon>Embryophyta</taxon>
        <taxon>Tracheophyta</taxon>
        <taxon>Spermatophyta</taxon>
        <taxon>Magnoliopsida</taxon>
        <taxon>eudicotyledons</taxon>
        <taxon>Gunneridae</taxon>
        <taxon>Pentapetalae</taxon>
        <taxon>rosids</taxon>
        <taxon>malvids</taxon>
        <taxon>Sapindales</taxon>
        <taxon>Sapindaceae</taxon>
        <taxon>Hippocastanoideae</taxon>
        <taxon>Acereae</taxon>
        <taxon>Dipteronia</taxon>
    </lineage>
</organism>
<dbReference type="InterPro" id="IPR043502">
    <property type="entry name" value="DNA/RNA_pol_sf"/>
</dbReference>
<feature type="region of interest" description="Disordered" evidence="1">
    <location>
        <begin position="149"/>
        <end position="169"/>
    </location>
</feature>
<dbReference type="InterPro" id="IPR040256">
    <property type="entry name" value="At4g02000-like"/>
</dbReference>
<dbReference type="SUPFAM" id="SSF56672">
    <property type="entry name" value="DNA/RNA polymerases"/>
    <property type="match status" value="1"/>
</dbReference>
<evidence type="ECO:0000313" key="4">
    <source>
        <dbReference type="Proteomes" id="UP001280121"/>
    </source>
</evidence>
<feature type="domain" description="Reverse transcriptase" evidence="2">
    <location>
        <begin position="286"/>
        <end position="530"/>
    </location>
</feature>
<dbReference type="PANTHER" id="PTHR31286:SF60">
    <property type="entry name" value="PROTEIN, PUTATIVE-RELATED"/>
    <property type="match status" value="1"/>
</dbReference>
<evidence type="ECO:0000256" key="1">
    <source>
        <dbReference type="SAM" id="MobiDB-lite"/>
    </source>
</evidence>
<dbReference type="PANTHER" id="PTHR31286">
    <property type="entry name" value="GLYCINE-RICH CELL WALL STRUCTURAL PROTEIN 1.8-LIKE"/>
    <property type="match status" value="1"/>
</dbReference>
<proteinExistence type="predicted"/>
<comment type="caution">
    <text evidence="3">The sequence shown here is derived from an EMBL/GenBank/DDBJ whole genome shotgun (WGS) entry which is preliminary data.</text>
</comment>
<reference evidence="3" key="1">
    <citation type="journal article" date="2023" name="Plant J.">
        <title>Genome sequences and population genomics provide insights into the demographic history, inbreeding, and mutation load of two 'living fossil' tree species of Dipteronia.</title>
        <authorList>
            <person name="Feng Y."/>
            <person name="Comes H.P."/>
            <person name="Chen J."/>
            <person name="Zhu S."/>
            <person name="Lu R."/>
            <person name="Zhang X."/>
            <person name="Li P."/>
            <person name="Qiu J."/>
            <person name="Olsen K.M."/>
            <person name="Qiu Y."/>
        </authorList>
    </citation>
    <scope>NUCLEOTIDE SEQUENCE</scope>
    <source>
        <strain evidence="3">KIB01</strain>
    </source>
</reference>
<dbReference type="PROSITE" id="PS50878">
    <property type="entry name" value="RT_POL"/>
    <property type="match status" value="1"/>
</dbReference>
<sequence>MKPRTLRLQSWTQNFNPNTQRTTNAKIWVWFYDLPWEFWHPQILSDMTRGIRIPLKFDRANLEGDYGHFARMLIDVDLSKSLHDSIMIEVEDDCLFPTLFFENVPSFCSVCCSIDPLHTEHVDIDATTYPIIANMKALIDHPRVEPRLHTSEGEVSSDTDSEGTESDFSHPTALDITGAHETTGNVSTISCDDFCVALTVCDLVDIETKGVFHTRIGRGKRGPRPFRFQGMWVSHLSFLNLVRSVWSSSITGNGNGIVVQKLKLLKKALRKWNWEVFGDITLNVTKANEKMMLIQGRIDSEVLIPLTLNALLVEQFRPIALGNFLFKVITKIIVDRLTKICSRIISSNQSGFIRGRQIGDCIVGASKCFNVLNNCSRGGHLALKIDIRKVFDSISWPFIFEVLLCFGFSENFIGWVASIFDSARISVLINGSPQGYCLVEDFLSRYFTHLVDSGSMTSISSPVRIRAPSHFLYVDGVILFCRASPQNLQGGDLMTYLRVPLFIGAPKRRWLIPWADKIKSKLESWKGFSLSMTGLKLHYTPLMIDSRWSLLQPPLDSVVGDIFSDAAGWNIPSFKVSYPDVAYEIENVVVSTDPDSLV</sequence>
<dbReference type="AlphaFoldDB" id="A0AAD9TL54"/>
<dbReference type="EMBL" id="JANJYI010000008">
    <property type="protein sequence ID" value="KAK2638051.1"/>
    <property type="molecule type" value="Genomic_DNA"/>
</dbReference>
<protein>
    <recommendedName>
        <fullName evidence="2">Reverse transcriptase domain-containing protein</fullName>
    </recommendedName>
</protein>
<evidence type="ECO:0000313" key="3">
    <source>
        <dbReference type="EMBL" id="KAK2638051.1"/>
    </source>
</evidence>
<feature type="compositionally biased region" description="Acidic residues" evidence="1">
    <location>
        <begin position="155"/>
        <end position="165"/>
    </location>
</feature>
<keyword evidence="4" id="KW-1185">Reference proteome</keyword>
<dbReference type="InterPro" id="IPR000477">
    <property type="entry name" value="RT_dom"/>
</dbReference>
<gene>
    <name evidence="3" type="ORF">Ddye_025846</name>
</gene>
<name>A0AAD9TL54_9ROSI</name>
<dbReference type="Pfam" id="PF00078">
    <property type="entry name" value="RVT_1"/>
    <property type="match status" value="1"/>
</dbReference>
<evidence type="ECO:0000259" key="2">
    <source>
        <dbReference type="PROSITE" id="PS50878"/>
    </source>
</evidence>
<dbReference type="Proteomes" id="UP001280121">
    <property type="component" value="Unassembled WGS sequence"/>
</dbReference>